<organism evidence="2 3">
    <name type="scientific">Amycolatopsis roodepoortensis</name>
    <dbReference type="NCBI Taxonomy" id="700274"/>
    <lineage>
        <taxon>Bacteria</taxon>
        <taxon>Bacillati</taxon>
        <taxon>Actinomycetota</taxon>
        <taxon>Actinomycetes</taxon>
        <taxon>Pseudonocardiales</taxon>
        <taxon>Pseudonocardiaceae</taxon>
        <taxon>Amycolatopsis</taxon>
    </lineage>
</organism>
<accession>A0ABR9L4E9</accession>
<dbReference type="Proteomes" id="UP000656548">
    <property type="component" value="Unassembled WGS sequence"/>
</dbReference>
<dbReference type="Gene3D" id="3.30.750.24">
    <property type="entry name" value="STAS domain"/>
    <property type="match status" value="1"/>
</dbReference>
<dbReference type="CDD" id="cd07043">
    <property type="entry name" value="STAS_anti-anti-sigma_factors"/>
    <property type="match status" value="1"/>
</dbReference>
<name>A0ABR9L4E9_9PSEU</name>
<dbReference type="InterPro" id="IPR002645">
    <property type="entry name" value="STAS_dom"/>
</dbReference>
<comment type="caution">
    <text evidence="2">The sequence shown here is derived from an EMBL/GenBank/DDBJ whole genome shotgun (WGS) entry which is preliminary data.</text>
</comment>
<proteinExistence type="predicted"/>
<sequence>MIIIVSGDLDLVTPESLTAEFSQALDPVPSTMVVDLKAVDFCDSTGLSALIGLNNRCVADRVVLQFLTSATIRRLLLRTGLSDLLPVG</sequence>
<reference evidence="2 3" key="1">
    <citation type="submission" date="2020-10" db="EMBL/GenBank/DDBJ databases">
        <title>Sequencing the genomes of 1000 actinobacteria strains.</title>
        <authorList>
            <person name="Klenk H.-P."/>
        </authorList>
    </citation>
    <scope>NUCLEOTIDE SEQUENCE [LARGE SCALE GENOMIC DNA]</scope>
    <source>
        <strain evidence="2 3">DSM 46661</strain>
    </source>
</reference>
<dbReference type="SUPFAM" id="SSF52091">
    <property type="entry name" value="SpoIIaa-like"/>
    <property type="match status" value="1"/>
</dbReference>
<evidence type="ECO:0000313" key="2">
    <source>
        <dbReference type="EMBL" id="MBE1575405.1"/>
    </source>
</evidence>
<protein>
    <submittedName>
        <fullName evidence="2">Anti-sigma B factor antagonist</fullName>
    </submittedName>
</protein>
<evidence type="ECO:0000313" key="3">
    <source>
        <dbReference type="Proteomes" id="UP000656548"/>
    </source>
</evidence>
<keyword evidence="3" id="KW-1185">Reference proteome</keyword>
<gene>
    <name evidence="2" type="ORF">H4W30_002452</name>
</gene>
<dbReference type="InterPro" id="IPR036513">
    <property type="entry name" value="STAS_dom_sf"/>
</dbReference>
<feature type="domain" description="STAS" evidence="1">
    <location>
        <begin position="1"/>
        <end position="88"/>
    </location>
</feature>
<dbReference type="Pfam" id="PF01740">
    <property type="entry name" value="STAS"/>
    <property type="match status" value="1"/>
</dbReference>
<dbReference type="PROSITE" id="PS50801">
    <property type="entry name" value="STAS"/>
    <property type="match status" value="1"/>
</dbReference>
<dbReference type="EMBL" id="JADBEJ010000004">
    <property type="protein sequence ID" value="MBE1575405.1"/>
    <property type="molecule type" value="Genomic_DNA"/>
</dbReference>
<evidence type="ECO:0000259" key="1">
    <source>
        <dbReference type="PROSITE" id="PS50801"/>
    </source>
</evidence>